<sequence>MDHSKMAGMGQDSMAGMDHSKMAGMDQGSMAGMDHSKMAGMGGAMQVHPASETNNPLVDMQTMSPTPKLNDPGIGLRNNGRRVLTYADLRSTFVDPDGRDPGRTIELHLTGHMEKFSWSFDGIKFSDAEPLRLKYGERLRITLVNDTMMTHPIHLHGMWSDLEDENGNFMVRKHTIDMPPGSKRSYRVTADALGRWAYHCHLLLHMEMGMFREVRVDE</sequence>
<dbReference type="InterPro" id="IPR008972">
    <property type="entry name" value="Cupredoxin"/>
</dbReference>
<dbReference type="Gene3D" id="2.60.40.420">
    <property type="entry name" value="Cupredoxins - blue copper proteins"/>
    <property type="match status" value="1"/>
</dbReference>
<evidence type="ECO:0000256" key="2">
    <source>
        <dbReference type="SAM" id="MobiDB-lite"/>
    </source>
</evidence>
<accession>A0ABU7GUM9</accession>
<feature type="domain" description="Plastocyanin-like" evidence="3">
    <location>
        <begin position="100"/>
        <end position="217"/>
    </location>
</feature>
<dbReference type="Proteomes" id="UP001329505">
    <property type="component" value="Unassembled WGS sequence"/>
</dbReference>
<dbReference type="SUPFAM" id="SSF49503">
    <property type="entry name" value="Cupredoxins"/>
    <property type="match status" value="1"/>
</dbReference>
<proteinExistence type="predicted"/>
<gene>
    <name evidence="4" type="ORF">V0R55_21095</name>
</gene>
<organism evidence="4 5">
    <name type="scientific">Pseudomonas soli</name>
    <dbReference type="NCBI Taxonomy" id="1306993"/>
    <lineage>
        <taxon>Bacteria</taxon>
        <taxon>Pseudomonadati</taxon>
        <taxon>Pseudomonadota</taxon>
        <taxon>Gammaproteobacteria</taxon>
        <taxon>Pseudomonadales</taxon>
        <taxon>Pseudomonadaceae</taxon>
        <taxon>Pseudomonas</taxon>
    </lineage>
</organism>
<keyword evidence="5" id="KW-1185">Reference proteome</keyword>
<evidence type="ECO:0000313" key="4">
    <source>
        <dbReference type="EMBL" id="MEE1882671.1"/>
    </source>
</evidence>
<keyword evidence="1" id="KW-0479">Metal-binding</keyword>
<dbReference type="InterPro" id="IPR011706">
    <property type="entry name" value="Cu-oxidase_C"/>
</dbReference>
<dbReference type="InterPro" id="IPR034279">
    <property type="entry name" value="CuRO_3_CopA"/>
</dbReference>
<protein>
    <submittedName>
        <fullName evidence="4">Multicopper oxidase domain-containing protein</fullName>
    </submittedName>
</protein>
<dbReference type="PROSITE" id="PS00079">
    <property type="entry name" value="MULTICOPPER_OXIDASE1"/>
    <property type="match status" value="1"/>
</dbReference>
<dbReference type="InterPro" id="IPR033138">
    <property type="entry name" value="Cu_oxidase_CS"/>
</dbReference>
<comment type="caution">
    <text evidence="4">The sequence shown here is derived from an EMBL/GenBank/DDBJ whole genome shotgun (WGS) entry which is preliminary data.</text>
</comment>
<name>A0ABU7GUM9_9PSED</name>
<evidence type="ECO:0000259" key="3">
    <source>
        <dbReference type="Pfam" id="PF07731"/>
    </source>
</evidence>
<evidence type="ECO:0000256" key="1">
    <source>
        <dbReference type="ARBA" id="ARBA00022723"/>
    </source>
</evidence>
<dbReference type="RefSeq" id="WP_330126388.1">
    <property type="nucleotide sequence ID" value="NZ_JAZDQQ010000020.1"/>
</dbReference>
<dbReference type="PROSITE" id="PS00080">
    <property type="entry name" value="MULTICOPPER_OXIDASE2"/>
    <property type="match status" value="1"/>
</dbReference>
<feature type="non-terminal residue" evidence="4">
    <location>
        <position position="1"/>
    </location>
</feature>
<reference evidence="4 5" key="1">
    <citation type="submission" date="2024-01" db="EMBL/GenBank/DDBJ databases">
        <title>Unpublished Manusciprt.</title>
        <authorList>
            <person name="Duman M."/>
            <person name="Valdes E.G."/>
            <person name="Ajmi N."/>
            <person name="Altun S."/>
            <person name="Saticioglu I.B."/>
        </authorList>
    </citation>
    <scope>NUCLEOTIDE SEQUENCE [LARGE SCALE GENOMIC DNA]</scope>
    <source>
        <strain evidence="4 5">139P</strain>
    </source>
</reference>
<dbReference type="EMBL" id="JAZDQQ010000020">
    <property type="protein sequence ID" value="MEE1882671.1"/>
    <property type="molecule type" value="Genomic_DNA"/>
</dbReference>
<dbReference type="Pfam" id="PF07731">
    <property type="entry name" value="Cu-oxidase_2"/>
    <property type="match status" value="1"/>
</dbReference>
<feature type="region of interest" description="Disordered" evidence="2">
    <location>
        <begin position="1"/>
        <end position="41"/>
    </location>
</feature>
<dbReference type="CDD" id="cd13896">
    <property type="entry name" value="CuRO_3_CopA"/>
    <property type="match status" value="1"/>
</dbReference>
<dbReference type="InterPro" id="IPR002355">
    <property type="entry name" value="Cu_oxidase_Cu_BS"/>
</dbReference>
<evidence type="ECO:0000313" key="5">
    <source>
        <dbReference type="Proteomes" id="UP001329505"/>
    </source>
</evidence>